<name>A0A8E0S4X1_9TREM</name>
<evidence type="ECO:0000313" key="1">
    <source>
        <dbReference type="EMBL" id="KAA0197071.1"/>
    </source>
</evidence>
<keyword evidence="2" id="KW-1185">Reference proteome</keyword>
<protein>
    <submittedName>
        <fullName evidence="1">Uncharacterized protein</fullName>
    </submittedName>
</protein>
<dbReference type="OrthoDB" id="6275712at2759"/>
<accession>A0A8E0S4X1</accession>
<comment type="caution">
    <text evidence="1">The sequence shown here is derived from an EMBL/GenBank/DDBJ whole genome shotgun (WGS) entry which is preliminary data.</text>
</comment>
<evidence type="ECO:0000313" key="2">
    <source>
        <dbReference type="Proteomes" id="UP000728185"/>
    </source>
</evidence>
<dbReference type="AlphaFoldDB" id="A0A8E0S4X1"/>
<reference evidence="1" key="1">
    <citation type="submission" date="2019-05" db="EMBL/GenBank/DDBJ databases">
        <title>Annotation for the trematode Fasciolopsis buski.</title>
        <authorList>
            <person name="Choi Y.-J."/>
        </authorList>
    </citation>
    <scope>NUCLEOTIDE SEQUENCE</scope>
    <source>
        <strain evidence="1">HT</strain>
        <tissue evidence="1">Whole worm</tissue>
    </source>
</reference>
<dbReference type="EMBL" id="LUCM01002642">
    <property type="protein sequence ID" value="KAA0197071.1"/>
    <property type="molecule type" value="Genomic_DNA"/>
</dbReference>
<sequence>MPCTVTEECPVGTVVCNLKSVWDKYGMPGSFSSGLADTSAESVSTRPQPQITVINEAKAFVILGNQIVTRDRIDREHYVLTKQCRDSMRSNENEVNPDRNDLGKPVYLFFSCVCVCVCMLACGACGRRTAPSAGVFIGNRYFFSAPSTVGKST</sequence>
<proteinExistence type="predicted"/>
<dbReference type="Proteomes" id="UP000728185">
    <property type="component" value="Unassembled WGS sequence"/>
</dbReference>
<gene>
    <name evidence="1" type="ORF">FBUS_03959</name>
</gene>
<organism evidence="1 2">
    <name type="scientific">Fasciolopsis buskii</name>
    <dbReference type="NCBI Taxonomy" id="27845"/>
    <lineage>
        <taxon>Eukaryota</taxon>
        <taxon>Metazoa</taxon>
        <taxon>Spiralia</taxon>
        <taxon>Lophotrochozoa</taxon>
        <taxon>Platyhelminthes</taxon>
        <taxon>Trematoda</taxon>
        <taxon>Digenea</taxon>
        <taxon>Plagiorchiida</taxon>
        <taxon>Echinostomata</taxon>
        <taxon>Echinostomatoidea</taxon>
        <taxon>Fasciolidae</taxon>
        <taxon>Fasciolopsis</taxon>
    </lineage>
</organism>